<organism evidence="1">
    <name type="scientific">marine metagenome</name>
    <dbReference type="NCBI Taxonomy" id="408172"/>
    <lineage>
        <taxon>unclassified sequences</taxon>
        <taxon>metagenomes</taxon>
        <taxon>ecological metagenomes</taxon>
    </lineage>
</organism>
<accession>A0A383A5P6</accession>
<reference evidence="1" key="1">
    <citation type="submission" date="2018-05" db="EMBL/GenBank/DDBJ databases">
        <authorList>
            <person name="Lanie J.A."/>
            <person name="Ng W.-L."/>
            <person name="Kazmierczak K.M."/>
            <person name="Andrzejewski T.M."/>
            <person name="Davidsen T.M."/>
            <person name="Wayne K.J."/>
            <person name="Tettelin H."/>
            <person name="Glass J.I."/>
            <person name="Rusch D."/>
            <person name="Podicherti R."/>
            <person name="Tsui H.-C.T."/>
            <person name="Winkler M.E."/>
        </authorList>
    </citation>
    <scope>NUCLEOTIDE SEQUENCE</scope>
</reference>
<dbReference type="AlphaFoldDB" id="A0A383A5P6"/>
<sequence length="37" mass="4238">MKNLHIYRLSAHVLSGVHDRPVSKIAWYKNLFVSAGE</sequence>
<feature type="non-terminal residue" evidence="1">
    <location>
        <position position="37"/>
    </location>
</feature>
<name>A0A383A5P6_9ZZZZ</name>
<evidence type="ECO:0000313" key="1">
    <source>
        <dbReference type="EMBL" id="SVE03112.1"/>
    </source>
</evidence>
<gene>
    <name evidence="1" type="ORF">METZ01_LOCUS455966</name>
</gene>
<protein>
    <submittedName>
        <fullName evidence="1">Uncharacterized protein</fullName>
    </submittedName>
</protein>
<dbReference type="EMBL" id="UINC01189429">
    <property type="protein sequence ID" value="SVE03112.1"/>
    <property type="molecule type" value="Genomic_DNA"/>
</dbReference>
<proteinExistence type="predicted"/>